<evidence type="ECO:0000256" key="1">
    <source>
        <dbReference type="ARBA" id="ARBA00022679"/>
    </source>
</evidence>
<dbReference type="InterPro" id="IPR006130">
    <property type="entry name" value="Asp/Orn_carbamoylTrfase"/>
</dbReference>
<dbReference type="Proteomes" id="UP000325529">
    <property type="component" value="Chromosome"/>
</dbReference>
<dbReference type="PANTHER" id="PTHR45753:SF3">
    <property type="entry name" value="ORNITHINE TRANSCARBAMYLASE, MITOCHONDRIAL"/>
    <property type="match status" value="1"/>
</dbReference>
<comment type="similarity">
    <text evidence="2">Belongs to the aspartate/ornithine carbamoyltransferase superfamily.</text>
</comment>
<keyword evidence="7" id="KW-1185">Reference proteome</keyword>
<evidence type="ECO:0000313" key="6">
    <source>
        <dbReference type="EMBL" id="QEU90387.1"/>
    </source>
</evidence>
<dbReference type="Gene3D" id="3.40.50.1370">
    <property type="entry name" value="Aspartate/ornithine carbamoyltransferase"/>
    <property type="match status" value="2"/>
</dbReference>
<proteinExistence type="inferred from homology"/>
<dbReference type="GO" id="GO:0042450">
    <property type="term" value="P:L-arginine biosynthetic process via ornithine"/>
    <property type="evidence" value="ECO:0007669"/>
    <property type="project" value="TreeGrafter"/>
</dbReference>
<dbReference type="Pfam" id="PF02729">
    <property type="entry name" value="OTCace_N"/>
    <property type="match status" value="1"/>
</dbReference>
<dbReference type="RefSeq" id="WP_055544371.1">
    <property type="nucleotide sequence ID" value="NZ_CP023699.1"/>
</dbReference>
<dbReference type="Pfam" id="PF00185">
    <property type="entry name" value="OTCace"/>
    <property type="match status" value="1"/>
</dbReference>
<dbReference type="EMBL" id="CP023699">
    <property type="protein sequence ID" value="QEU90387.1"/>
    <property type="molecule type" value="Genomic_DNA"/>
</dbReference>
<dbReference type="PROSITE" id="PS00097">
    <property type="entry name" value="CARBAMOYLTRANSFERASE"/>
    <property type="match status" value="1"/>
</dbReference>
<dbReference type="KEGG" id="ska:CP970_05200"/>
<feature type="domain" description="Aspartate/ornithine carbamoyltransferase carbamoyl-P binding" evidence="5">
    <location>
        <begin position="24"/>
        <end position="160"/>
    </location>
</feature>
<feature type="domain" description="Aspartate/ornithine carbamoyltransferase Asp/Orn-binding" evidence="4">
    <location>
        <begin position="169"/>
        <end position="322"/>
    </location>
</feature>
<accession>A0A5J6G622</accession>
<evidence type="ECO:0000313" key="7">
    <source>
        <dbReference type="Proteomes" id="UP000325529"/>
    </source>
</evidence>
<dbReference type="GO" id="GO:0016597">
    <property type="term" value="F:amino acid binding"/>
    <property type="evidence" value="ECO:0007669"/>
    <property type="project" value="InterPro"/>
</dbReference>
<evidence type="ECO:0000256" key="3">
    <source>
        <dbReference type="SAM" id="MobiDB-lite"/>
    </source>
</evidence>
<dbReference type="PRINTS" id="PR00100">
    <property type="entry name" value="AOTCASE"/>
</dbReference>
<reference evidence="6 7" key="1">
    <citation type="submission" date="2017-09" db="EMBL/GenBank/DDBJ databases">
        <authorList>
            <person name="Lee N."/>
            <person name="Cho B.-K."/>
        </authorList>
    </citation>
    <scope>NUCLEOTIDE SEQUENCE [LARGE SCALE GENOMIC DNA]</scope>
    <source>
        <strain evidence="6 7">ATCC 12853</strain>
    </source>
</reference>
<protein>
    <submittedName>
        <fullName evidence="6">Ornithine carbamoyltransferase</fullName>
    </submittedName>
</protein>
<feature type="region of interest" description="Disordered" evidence="3">
    <location>
        <begin position="1"/>
        <end position="22"/>
    </location>
</feature>
<dbReference type="GO" id="GO:0004585">
    <property type="term" value="F:ornithine carbamoyltransferase activity"/>
    <property type="evidence" value="ECO:0007669"/>
    <property type="project" value="TreeGrafter"/>
</dbReference>
<dbReference type="PANTHER" id="PTHR45753">
    <property type="entry name" value="ORNITHINE CARBAMOYLTRANSFERASE, MITOCHONDRIAL"/>
    <property type="match status" value="1"/>
</dbReference>
<sequence>MNTDAAQHAAVPRGAPPEAPETGLFSLADLSVETVTRLAERSVELHRDRAAHDRPLAGATVGVLFTKPSTRTRTAFTVAAVRLGAVPVTYGPGDLQLSTGEAIEDTGRVFGGMLDGLVARTAGPLAELRRLSRSGHLPVVNAMATEEHPSQGLCDLATLRLCLGDDLRGLRLLYVGEGNNTAAALALALAGIPGCEATFACPPGYGLPDDLVSAAGKRAARNGAVIDRRDSAADLPSGVDVVYTTRWQTTGTSKPDAAWRERFRAFHVDEEFMTRRPGALLLHDLPAHRGDEVTGAVLDGPRSVAWTQASMKLSSAMAVLEWALGPQRRPGTYTGASAA</sequence>
<name>A0A5J6G622_STRKN</name>
<gene>
    <name evidence="6" type="ORF">CP970_05200</name>
</gene>
<dbReference type="InterPro" id="IPR036901">
    <property type="entry name" value="Asp/Orn_carbamoylTrfase_sf"/>
</dbReference>
<evidence type="ECO:0000259" key="5">
    <source>
        <dbReference type="Pfam" id="PF02729"/>
    </source>
</evidence>
<dbReference type="OrthoDB" id="9802587at2"/>
<dbReference type="AlphaFoldDB" id="A0A5J6G622"/>
<keyword evidence="1 2" id="KW-0808">Transferase</keyword>
<dbReference type="InterPro" id="IPR002292">
    <property type="entry name" value="Orn/put_carbamltrans"/>
</dbReference>
<dbReference type="PRINTS" id="PR00102">
    <property type="entry name" value="OTCASE"/>
</dbReference>
<organism evidence="6 7">
    <name type="scientific">Streptomyces kanamyceticus</name>
    <dbReference type="NCBI Taxonomy" id="1967"/>
    <lineage>
        <taxon>Bacteria</taxon>
        <taxon>Bacillati</taxon>
        <taxon>Actinomycetota</taxon>
        <taxon>Actinomycetes</taxon>
        <taxon>Kitasatosporales</taxon>
        <taxon>Streptomycetaceae</taxon>
        <taxon>Streptomyces</taxon>
    </lineage>
</organism>
<dbReference type="InterPro" id="IPR006132">
    <property type="entry name" value="Asp/Orn_carbamoyltranf_P-bd"/>
</dbReference>
<dbReference type="InterPro" id="IPR006131">
    <property type="entry name" value="Asp_carbamoyltransf_Asp/Orn-bd"/>
</dbReference>
<evidence type="ECO:0000256" key="2">
    <source>
        <dbReference type="RuleBase" id="RU003634"/>
    </source>
</evidence>
<dbReference type="GO" id="GO:0019240">
    <property type="term" value="P:citrulline biosynthetic process"/>
    <property type="evidence" value="ECO:0007669"/>
    <property type="project" value="TreeGrafter"/>
</dbReference>
<evidence type="ECO:0000259" key="4">
    <source>
        <dbReference type="Pfam" id="PF00185"/>
    </source>
</evidence>
<dbReference type="SUPFAM" id="SSF53671">
    <property type="entry name" value="Aspartate/ornithine carbamoyltransferase"/>
    <property type="match status" value="1"/>
</dbReference>